<dbReference type="Proteomes" id="UP000265938">
    <property type="component" value="Unassembled WGS sequence"/>
</dbReference>
<reference evidence="1 2" key="1">
    <citation type="submission" date="2018-09" db="EMBL/GenBank/DDBJ databases">
        <title>Identification of marine bacteria producing industrial enzymes.</title>
        <authorList>
            <person name="Cheng T.H."/>
            <person name="Saidin J."/>
            <person name="Muhd D.D."/>
            <person name="Isa M.N.M."/>
            <person name="Bakar M.F.A."/>
            <person name="Ismail N."/>
        </authorList>
    </citation>
    <scope>NUCLEOTIDE SEQUENCE [LARGE SCALE GENOMIC DNA]</scope>
    <source>
        <strain evidence="1 2">MNAD 1.6</strain>
    </source>
</reference>
<evidence type="ECO:0000313" key="1">
    <source>
        <dbReference type="EMBL" id="RJF36986.1"/>
    </source>
</evidence>
<organism evidence="1 2">
    <name type="scientific">Pseudoalteromonas gelatinilytica</name>
    <dbReference type="NCBI Taxonomy" id="1703256"/>
    <lineage>
        <taxon>Bacteria</taxon>
        <taxon>Pseudomonadati</taxon>
        <taxon>Pseudomonadota</taxon>
        <taxon>Gammaproteobacteria</taxon>
        <taxon>Alteromonadales</taxon>
        <taxon>Pseudoalteromonadaceae</taxon>
        <taxon>Pseudoalteromonas</taxon>
    </lineage>
</organism>
<gene>
    <name evidence="1" type="ORF">D4741_02560</name>
</gene>
<proteinExistence type="predicted"/>
<dbReference type="RefSeq" id="WP_119851907.1">
    <property type="nucleotide sequence ID" value="NZ_QYSE01000001.1"/>
</dbReference>
<protein>
    <submittedName>
        <fullName evidence="1">Uncharacterized protein</fullName>
    </submittedName>
</protein>
<evidence type="ECO:0000313" key="2">
    <source>
        <dbReference type="Proteomes" id="UP000265938"/>
    </source>
</evidence>
<comment type="caution">
    <text evidence="1">The sequence shown here is derived from an EMBL/GenBank/DDBJ whole genome shotgun (WGS) entry which is preliminary data.</text>
</comment>
<dbReference type="EMBL" id="QYSE01000001">
    <property type="protein sequence ID" value="RJF36986.1"/>
    <property type="molecule type" value="Genomic_DNA"/>
</dbReference>
<name>A0A3A3EMT3_9GAMM</name>
<accession>A0A3A3EMT3</accession>
<dbReference type="AlphaFoldDB" id="A0A3A3EMT3"/>
<sequence>MMSNSLKLVTFLFSYQLVGCTVAGSLVDGYAKNSQPTNLATTNANQTNRTVTDADGFSFAKLGFEIDSAVIGFLKPEEQQPQLVCRQITRSIKECEEAKPSH</sequence>